<evidence type="ECO:0000313" key="1">
    <source>
        <dbReference type="EMBL" id="MBT1688933.1"/>
    </source>
</evidence>
<accession>A0AAP2DBK9</accession>
<dbReference type="Proteomes" id="UP001319180">
    <property type="component" value="Unassembled WGS sequence"/>
</dbReference>
<dbReference type="RefSeq" id="WP_254092159.1">
    <property type="nucleotide sequence ID" value="NZ_JAHESC010000033.1"/>
</dbReference>
<gene>
    <name evidence="1" type="ORF">KK078_20375</name>
</gene>
<sequence length="74" mass="8807">MEQEKLEFFKLDEIDRKVLLWLLSHVPQKSVIAWLEYIAVQYKQEKSILIDIDKVYAEVEESTGNQKPNERVLT</sequence>
<keyword evidence="2" id="KW-1185">Reference proteome</keyword>
<name>A0AAP2DBK9_9BACT</name>
<dbReference type="EMBL" id="JAHESC010000033">
    <property type="protein sequence ID" value="MBT1688933.1"/>
    <property type="molecule type" value="Genomic_DNA"/>
</dbReference>
<dbReference type="AlphaFoldDB" id="A0AAP2DBK9"/>
<protein>
    <submittedName>
        <fullName evidence="1">Uncharacterized protein</fullName>
    </submittedName>
</protein>
<reference evidence="1 2" key="1">
    <citation type="submission" date="2021-05" db="EMBL/GenBank/DDBJ databases">
        <title>A Polyphasic approach of four new species of the genus Ohtaekwangia: Ohtaekwangia histidinii sp. nov., Ohtaekwangia cretensis sp. nov., Ohtaekwangia indiensis sp. nov., Ohtaekwangia reichenbachii sp. nov. from diverse environment.</title>
        <authorList>
            <person name="Octaviana S."/>
        </authorList>
    </citation>
    <scope>NUCLEOTIDE SEQUENCE [LARGE SCALE GENOMIC DNA]</scope>
    <source>
        <strain evidence="1 2">PWU37</strain>
    </source>
</reference>
<proteinExistence type="predicted"/>
<organism evidence="1 2">
    <name type="scientific">Dawidia soli</name>
    <dbReference type="NCBI Taxonomy" id="2782352"/>
    <lineage>
        <taxon>Bacteria</taxon>
        <taxon>Pseudomonadati</taxon>
        <taxon>Bacteroidota</taxon>
        <taxon>Cytophagia</taxon>
        <taxon>Cytophagales</taxon>
        <taxon>Chryseotaleaceae</taxon>
        <taxon>Dawidia</taxon>
    </lineage>
</organism>
<comment type="caution">
    <text evidence="1">The sequence shown here is derived from an EMBL/GenBank/DDBJ whole genome shotgun (WGS) entry which is preliminary data.</text>
</comment>
<evidence type="ECO:0000313" key="2">
    <source>
        <dbReference type="Proteomes" id="UP001319180"/>
    </source>
</evidence>